<dbReference type="EMBL" id="BARS01014510">
    <property type="protein sequence ID" value="GAF94123.1"/>
    <property type="molecule type" value="Genomic_DNA"/>
</dbReference>
<protein>
    <submittedName>
        <fullName evidence="1">Uncharacterized protein</fullName>
    </submittedName>
</protein>
<dbReference type="AlphaFoldDB" id="X0TKP7"/>
<name>X0TKP7_9ZZZZ</name>
<accession>X0TKP7</accession>
<feature type="non-terminal residue" evidence="1">
    <location>
        <position position="1"/>
    </location>
</feature>
<reference evidence="1" key="1">
    <citation type="journal article" date="2014" name="Front. Microbiol.">
        <title>High frequency of phylogenetically diverse reductive dehalogenase-homologous genes in deep subseafloor sedimentary metagenomes.</title>
        <authorList>
            <person name="Kawai M."/>
            <person name="Futagami T."/>
            <person name="Toyoda A."/>
            <person name="Takaki Y."/>
            <person name="Nishi S."/>
            <person name="Hori S."/>
            <person name="Arai W."/>
            <person name="Tsubouchi T."/>
            <person name="Morono Y."/>
            <person name="Uchiyama I."/>
            <person name="Ito T."/>
            <person name="Fujiyama A."/>
            <person name="Inagaki F."/>
            <person name="Takami H."/>
        </authorList>
    </citation>
    <scope>NUCLEOTIDE SEQUENCE</scope>
    <source>
        <strain evidence="1">Expedition CK06-06</strain>
    </source>
</reference>
<comment type="caution">
    <text evidence="1">The sequence shown here is derived from an EMBL/GenBank/DDBJ whole genome shotgun (WGS) entry which is preliminary data.</text>
</comment>
<evidence type="ECO:0000313" key="1">
    <source>
        <dbReference type="EMBL" id="GAF94123.1"/>
    </source>
</evidence>
<gene>
    <name evidence="1" type="ORF">S01H1_24399</name>
</gene>
<sequence length="56" mass="6848">YPIEPTFPARLRYPENSIRQIRGVWKELEFRVMGEPMTLHAIEHERLRVQFNEPRI</sequence>
<organism evidence="1">
    <name type="scientific">marine sediment metagenome</name>
    <dbReference type="NCBI Taxonomy" id="412755"/>
    <lineage>
        <taxon>unclassified sequences</taxon>
        <taxon>metagenomes</taxon>
        <taxon>ecological metagenomes</taxon>
    </lineage>
</organism>
<proteinExistence type="predicted"/>
<feature type="non-terminal residue" evidence="1">
    <location>
        <position position="56"/>
    </location>
</feature>